<dbReference type="Pfam" id="PF02534">
    <property type="entry name" value="T4SS-DNA_transf"/>
    <property type="match status" value="1"/>
</dbReference>
<protein>
    <recommendedName>
        <fullName evidence="2">Type IV secretion system coupling protein TraD DNA-binding domain-containing protein</fullName>
    </recommendedName>
</protein>
<accession>A0A644X0N7</accession>
<dbReference type="EMBL" id="VSSQ01001602">
    <property type="protein sequence ID" value="MPM09715.1"/>
    <property type="molecule type" value="Genomic_DNA"/>
</dbReference>
<sequence length="576" mass="63884">MSLQTATPSTFSDAPYRQHRLGFLASVVKPVAVSQPSTIIPSKDALFTFDSGKTLSFSDGARSIVIIGGTGSGKTTSVILPMIDALMRQGFGGVILDIKGNLGAQTRALAQKCGRLNDVIEFGSSHAAHPTNLLAGLKNHEIADLFQVIALDGVERDPNASWHAKGGALASDVAFAMLSLSKIAHKSHFSRQFSPTLKAIYTALCNQKFSASLWSFFCHELDTLRTQKMRKAWPGYLIEAESFYHAVSAECFHVLASETNTRNAKASTTSQQQKTWMLQRILMRLKAIKTTCGLMDSFSSIEDGAVPIDFTRLVYKEKKIVLIHFAAECGGTGAILARCLKERFYQSILKQGKTLGKNEFTFMVGDEFQEILDVGNATNLNDMQLFGLSREFKNINIIASQSVASLYARGEQHSVSSLLGNCTTKILLQSSDPETLNWVKEVREDSAEIKTLEKGECLLEGVRNDGQLISSKEQVNTAYKSVSSVLQPVQIQGHKKNEKQQKTKFMFKRGMSGLPLSVEQTMLEERSQRSGDLEMRYELIKMRQKSLRGEKYWEHKECKIQPEKTIVPSTEGFHLL</sequence>
<dbReference type="SUPFAM" id="SSF52540">
    <property type="entry name" value="P-loop containing nucleoside triphosphate hydrolases"/>
    <property type="match status" value="1"/>
</dbReference>
<dbReference type="GO" id="GO:0016020">
    <property type="term" value="C:membrane"/>
    <property type="evidence" value="ECO:0007669"/>
    <property type="project" value="InterPro"/>
</dbReference>
<gene>
    <name evidence="1" type="ORF">SDC9_56037</name>
</gene>
<reference evidence="1" key="1">
    <citation type="submission" date="2019-08" db="EMBL/GenBank/DDBJ databases">
        <authorList>
            <person name="Kucharzyk K."/>
            <person name="Murdoch R.W."/>
            <person name="Higgins S."/>
            <person name="Loffler F."/>
        </authorList>
    </citation>
    <scope>NUCLEOTIDE SEQUENCE</scope>
</reference>
<dbReference type="AlphaFoldDB" id="A0A644X0N7"/>
<dbReference type="InterPro" id="IPR051162">
    <property type="entry name" value="T4SS_component"/>
</dbReference>
<comment type="caution">
    <text evidence="1">The sequence shown here is derived from an EMBL/GenBank/DDBJ whole genome shotgun (WGS) entry which is preliminary data.</text>
</comment>
<dbReference type="PANTHER" id="PTHR30121">
    <property type="entry name" value="UNCHARACTERIZED PROTEIN YJGR-RELATED"/>
    <property type="match status" value="1"/>
</dbReference>
<organism evidence="1">
    <name type="scientific">bioreactor metagenome</name>
    <dbReference type="NCBI Taxonomy" id="1076179"/>
    <lineage>
        <taxon>unclassified sequences</taxon>
        <taxon>metagenomes</taxon>
        <taxon>ecological metagenomes</taxon>
    </lineage>
</organism>
<evidence type="ECO:0000313" key="1">
    <source>
        <dbReference type="EMBL" id="MPM09715.1"/>
    </source>
</evidence>
<dbReference type="InterPro" id="IPR027417">
    <property type="entry name" value="P-loop_NTPase"/>
</dbReference>
<dbReference type="CDD" id="cd01127">
    <property type="entry name" value="TrwB_TraG_TraD_VirD4"/>
    <property type="match status" value="1"/>
</dbReference>
<dbReference type="Gene3D" id="3.40.50.300">
    <property type="entry name" value="P-loop containing nucleotide triphosphate hydrolases"/>
    <property type="match status" value="2"/>
</dbReference>
<dbReference type="PANTHER" id="PTHR30121:SF6">
    <property type="entry name" value="SLR6007 PROTEIN"/>
    <property type="match status" value="1"/>
</dbReference>
<evidence type="ECO:0008006" key="2">
    <source>
        <dbReference type="Google" id="ProtNLM"/>
    </source>
</evidence>
<proteinExistence type="predicted"/>
<name>A0A644X0N7_9ZZZZ</name>
<dbReference type="InterPro" id="IPR003688">
    <property type="entry name" value="TraG/VirD4"/>
</dbReference>